<evidence type="ECO:0000256" key="2">
    <source>
        <dbReference type="SAM" id="Phobius"/>
    </source>
</evidence>
<gene>
    <name evidence="5" type="ORF">GZ78_04570</name>
</gene>
<evidence type="ECO:0000313" key="5">
    <source>
        <dbReference type="EMBL" id="KEQ19263.1"/>
    </source>
</evidence>
<keyword evidence="2" id="KW-1133">Transmembrane helix</keyword>
<keyword evidence="6" id="KW-1185">Reference proteome</keyword>
<keyword evidence="2" id="KW-0812">Transmembrane</keyword>
<dbReference type="InterPro" id="IPR050393">
    <property type="entry name" value="MFP_Efflux_Pump"/>
</dbReference>
<feature type="transmembrane region" description="Helical" evidence="2">
    <location>
        <begin position="7"/>
        <end position="29"/>
    </location>
</feature>
<dbReference type="Pfam" id="PF25963">
    <property type="entry name" value="Beta-barrel_AAEA"/>
    <property type="match status" value="1"/>
</dbReference>
<evidence type="ECO:0000259" key="3">
    <source>
        <dbReference type="Pfam" id="PF25917"/>
    </source>
</evidence>
<feature type="domain" description="p-hydroxybenzoic acid efflux pump subunit AaeA-like beta-barrel" evidence="4">
    <location>
        <begin position="174"/>
        <end position="267"/>
    </location>
</feature>
<protein>
    <submittedName>
        <fullName evidence="5">Uncharacterized protein</fullName>
    </submittedName>
</protein>
<dbReference type="AlphaFoldDB" id="A0A081NLE0"/>
<sequence>MTIPQRYATAIVSVLILVAGFVLVTNRYIPNTDFATLQAYTVPVSSLVAGNITHVKVSDNQKVTTGDLLFGIDPEPVNISLTQAQEAYQVAHEHFQSLNRLFQSNNVSRDDFLQASKALYLNARSLSEARYQQKHILTYAPVSGYVTNLEARPGQYAETGQRIMTLIDDSDWWIYSNVKENNLTRVYPGQTVLVSLNSCPGVVIRGQVATIARGVDIDETGPSGLAQVERTSNWIRLAQRFPVRVAFDRTQLPESCMLYNGTTAITTILTVDNVLSRAVASAIQQLRTHLQYLY</sequence>
<proteinExistence type="inferred from homology"/>
<comment type="similarity">
    <text evidence="1">Belongs to the membrane fusion protein (MFP) (TC 8.A.1) family.</text>
</comment>
<dbReference type="PANTHER" id="PTHR30367">
    <property type="entry name" value="P-HYDROXYBENZOIC ACID EFFLUX PUMP SUBUNIT AAEA-RELATED"/>
    <property type="match status" value="1"/>
</dbReference>
<dbReference type="InterPro" id="IPR058625">
    <property type="entry name" value="MdtA-like_BSH"/>
</dbReference>
<feature type="domain" description="Multidrug resistance protein MdtA-like barrel-sandwich hybrid" evidence="3">
    <location>
        <begin position="41"/>
        <end position="165"/>
    </location>
</feature>
<dbReference type="Proteomes" id="UP000028073">
    <property type="component" value="Unassembled WGS sequence"/>
</dbReference>
<reference evidence="5 6" key="1">
    <citation type="submission" date="2014-06" db="EMBL/GenBank/DDBJ databases">
        <title>Whole Genome Sequences of Three Symbiotic Endozoicomonas Bacteria.</title>
        <authorList>
            <person name="Neave M.J."/>
            <person name="Apprill A."/>
            <person name="Voolstra C.R."/>
        </authorList>
    </citation>
    <scope>NUCLEOTIDE SEQUENCE [LARGE SCALE GENOMIC DNA]</scope>
    <source>
        <strain evidence="5 6">DSM 25634</strain>
    </source>
</reference>
<dbReference type="Gene3D" id="2.40.50.100">
    <property type="match status" value="1"/>
</dbReference>
<dbReference type="eggNOG" id="COG1566">
    <property type="taxonomic scope" value="Bacteria"/>
</dbReference>
<organism evidence="5 6">
    <name type="scientific">Endozoicomonas numazuensis</name>
    <dbReference type="NCBI Taxonomy" id="1137799"/>
    <lineage>
        <taxon>Bacteria</taxon>
        <taxon>Pseudomonadati</taxon>
        <taxon>Pseudomonadota</taxon>
        <taxon>Gammaproteobacteria</taxon>
        <taxon>Oceanospirillales</taxon>
        <taxon>Endozoicomonadaceae</taxon>
        <taxon>Endozoicomonas</taxon>
    </lineage>
</organism>
<dbReference type="SUPFAM" id="SSF111369">
    <property type="entry name" value="HlyD-like secretion proteins"/>
    <property type="match status" value="1"/>
</dbReference>
<dbReference type="OrthoDB" id="8958519at2"/>
<dbReference type="EMBL" id="JOKH01000001">
    <property type="protein sequence ID" value="KEQ19263.1"/>
    <property type="molecule type" value="Genomic_DNA"/>
</dbReference>
<dbReference type="Pfam" id="PF25917">
    <property type="entry name" value="BSH_RND"/>
    <property type="match status" value="1"/>
</dbReference>
<dbReference type="PANTHER" id="PTHR30367:SF1">
    <property type="entry name" value="MULTIDRUG RESISTANCE PROTEIN MDTN"/>
    <property type="match status" value="1"/>
</dbReference>
<keyword evidence="2" id="KW-0472">Membrane</keyword>
<evidence type="ECO:0000256" key="1">
    <source>
        <dbReference type="ARBA" id="ARBA00009477"/>
    </source>
</evidence>
<evidence type="ECO:0000259" key="4">
    <source>
        <dbReference type="Pfam" id="PF25963"/>
    </source>
</evidence>
<comment type="caution">
    <text evidence="5">The sequence shown here is derived from an EMBL/GenBank/DDBJ whole genome shotgun (WGS) entry which is preliminary data.</text>
</comment>
<dbReference type="RefSeq" id="WP_034832995.1">
    <property type="nucleotide sequence ID" value="NZ_JOKH01000001.1"/>
</dbReference>
<dbReference type="STRING" id="1137799.GZ78_04570"/>
<evidence type="ECO:0000313" key="6">
    <source>
        <dbReference type="Proteomes" id="UP000028073"/>
    </source>
</evidence>
<accession>A0A081NLE0</accession>
<name>A0A081NLE0_9GAMM</name>
<dbReference type="InterPro" id="IPR058634">
    <property type="entry name" value="AaeA-lik-b-barrel"/>
</dbReference>
<dbReference type="Gene3D" id="2.40.30.170">
    <property type="match status" value="1"/>
</dbReference>